<evidence type="ECO:0000313" key="3">
    <source>
        <dbReference type="Proteomes" id="UP000256779"/>
    </source>
</evidence>
<dbReference type="RefSeq" id="WP_115868705.1">
    <property type="nucleotide sequence ID" value="NZ_QREG01000013.1"/>
</dbReference>
<reference evidence="2 3" key="1">
    <citation type="submission" date="2018-07" db="EMBL/GenBank/DDBJ databases">
        <title>Genomic Encyclopedia of Type Strains, Phase IV (KMG-IV): sequencing the most valuable type-strain genomes for metagenomic binning, comparative biology and taxonomic classification.</title>
        <authorList>
            <person name="Goeker M."/>
        </authorList>
    </citation>
    <scope>NUCLEOTIDE SEQUENCE [LARGE SCALE GENOMIC DNA]</scope>
    <source>
        <strain evidence="2 3">DSM 4134</strain>
    </source>
</reference>
<name>A0A3D9L0H9_MARFU</name>
<dbReference type="Pfam" id="PF13847">
    <property type="entry name" value="Methyltransf_31"/>
    <property type="match status" value="1"/>
</dbReference>
<dbReference type="GO" id="GO:0008168">
    <property type="term" value="F:methyltransferase activity"/>
    <property type="evidence" value="ECO:0007669"/>
    <property type="project" value="UniProtKB-KW"/>
</dbReference>
<proteinExistence type="predicted"/>
<dbReference type="EMBL" id="QREG01000013">
    <property type="protein sequence ID" value="RED96956.1"/>
    <property type="molecule type" value="Genomic_DNA"/>
</dbReference>
<evidence type="ECO:0000259" key="1">
    <source>
        <dbReference type="Pfam" id="PF13847"/>
    </source>
</evidence>
<dbReference type="Gene3D" id="3.40.50.150">
    <property type="entry name" value="Vaccinia Virus protein VP39"/>
    <property type="match status" value="1"/>
</dbReference>
<dbReference type="InterPro" id="IPR029063">
    <property type="entry name" value="SAM-dependent_MTases_sf"/>
</dbReference>
<dbReference type="AlphaFoldDB" id="A0A3D9L0H9"/>
<organism evidence="2 3">
    <name type="scientific">Marinoscillum furvescens DSM 4134</name>
    <dbReference type="NCBI Taxonomy" id="1122208"/>
    <lineage>
        <taxon>Bacteria</taxon>
        <taxon>Pseudomonadati</taxon>
        <taxon>Bacteroidota</taxon>
        <taxon>Cytophagia</taxon>
        <taxon>Cytophagales</taxon>
        <taxon>Reichenbachiellaceae</taxon>
        <taxon>Marinoscillum</taxon>
    </lineage>
</organism>
<comment type="caution">
    <text evidence="2">The sequence shown here is derived from an EMBL/GenBank/DDBJ whole genome shotgun (WGS) entry which is preliminary data.</text>
</comment>
<dbReference type="GO" id="GO:0032259">
    <property type="term" value="P:methylation"/>
    <property type="evidence" value="ECO:0007669"/>
    <property type="project" value="UniProtKB-KW"/>
</dbReference>
<dbReference type="InterPro" id="IPR025714">
    <property type="entry name" value="Methyltranfer_dom"/>
</dbReference>
<gene>
    <name evidence="2" type="ORF">C7460_1134</name>
</gene>
<keyword evidence="2" id="KW-0808">Transferase</keyword>
<evidence type="ECO:0000313" key="2">
    <source>
        <dbReference type="EMBL" id="RED96956.1"/>
    </source>
</evidence>
<keyword evidence="2" id="KW-0489">Methyltransferase</keyword>
<dbReference type="Proteomes" id="UP000256779">
    <property type="component" value="Unassembled WGS sequence"/>
</dbReference>
<protein>
    <submittedName>
        <fullName evidence="2">Methyltransferase family protein</fullName>
    </submittedName>
</protein>
<dbReference type="SUPFAM" id="SSF53335">
    <property type="entry name" value="S-adenosyl-L-methionine-dependent methyltransferases"/>
    <property type="match status" value="1"/>
</dbReference>
<sequence length="204" mass="22890">MTPSRKDHWENVYTKKSDQEVSWYEEVPVQSLGLITELAGPDAHIIDVGGGNSNLVGELLLRGYQQLTVLDISAAALERTRQKLGTRASNVVWEVADVTSYVPDQTFDVWHDRATFHFLTDEADQKSYLELVQRAIKPGGYLVLATFATSGPEKCSGLEICQYDTPGLEAFFGEHFEVVQAFENTHETPFGTSQNFIYAVLRKR</sequence>
<accession>A0A3D9L0H9</accession>
<dbReference type="CDD" id="cd02440">
    <property type="entry name" value="AdoMet_MTases"/>
    <property type="match status" value="1"/>
</dbReference>
<dbReference type="OrthoDB" id="9788660at2"/>
<dbReference type="PANTHER" id="PTHR12843">
    <property type="entry name" value="PROTEIN-LYSINE N-METHYLTRANSFERASE METTL10"/>
    <property type="match status" value="1"/>
</dbReference>
<keyword evidence="3" id="KW-1185">Reference proteome</keyword>
<dbReference type="PANTHER" id="PTHR12843:SF5">
    <property type="entry name" value="EEF1A LYSINE METHYLTRANSFERASE 2"/>
    <property type="match status" value="1"/>
</dbReference>
<feature type="domain" description="Methyltransferase" evidence="1">
    <location>
        <begin position="42"/>
        <end position="148"/>
    </location>
</feature>